<feature type="compositionally biased region" description="Basic and acidic residues" evidence="1">
    <location>
        <begin position="206"/>
        <end position="217"/>
    </location>
</feature>
<dbReference type="GeneID" id="106473663"/>
<keyword evidence="3" id="KW-1185">Reference proteome</keyword>
<feature type="region of interest" description="Disordered" evidence="1">
    <location>
        <begin position="94"/>
        <end position="147"/>
    </location>
</feature>
<name>A0ABM1TPG8_LIMPO</name>
<dbReference type="RefSeq" id="XP_022257774.1">
    <property type="nucleotide sequence ID" value="XM_022402066.1"/>
</dbReference>
<reference evidence="4" key="1">
    <citation type="submission" date="2025-08" db="UniProtKB">
        <authorList>
            <consortium name="RefSeq"/>
        </authorList>
    </citation>
    <scope>IDENTIFICATION</scope>
    <source>
        <tissue evidence="4">Muscle</tissue>
    </source>
</reference>
<feature type="compositionally biased region" description="Basic residues" evidence="1">
    <location>
        <begin position="409"/>
        <end position="419"/>
    </location>
</feature>
<feature type="compositionally biased region" description="Polar residues" evidence="1">
    <location>
        <begin position="218"/>
        <end position="230"/>
    </location>
</feature>
<feature type="compositionally biased region" description="Basic and acidic residues" evidence="1">
    <location>
        <begin position="295"/>
        <end position="318"/>
    </location>
</feature>
<feature type="compositionally biased region" description="Acidic residues" evidence="1">
    <location>
        <begin position="436"/>
        <end position="457"/>
    </location>
</feature>
<feature type="compositionally biased region" description="Polar residues" evidence="1">
    <location>
        <begin position="170"/>
        <end position="180"/>
    </location>
</feature>
<feature type="compositionally biased region" description="Polar residues" evidence="1">
    <location>
        <begin position="319"/>
        <end position="330"/>
    </location>
</feature>
<evidence type="ECO:0000313" key="3">
    <source>
        <dbReference type="Proteomes" id="UP000694941"/>
    </source>
</evidence>
<feature type="region of interest" description="Disordered" evidence="1">
    <location>
        <begin position="409"/>
        <end position="466"/>
    </location>
</feature>
<organism evidence="3 4">
    <name type="scientific">Limulus polyphemus</name>
    <name type="common">Atlantic horseshoe crab</name>
    <dbReference type="NCBI Taxonomy" id="6850"/>
    <lineage>
        <taxon>Eukaryota</taxon>
        <taxon>Metazoa</taxon>
        <taxon>Ecdysozoa</taxon>
        <taxon>Arthropoda</taxon>
        <taxon>Chelicerata</taxon>
        <taxon>Merostomata</taxon>
        <taxon>Xiphosura</taxon>
        <taxon>Limulidae</taxon>
        <taxon>Limulus</taxon>
    </lineage>
</organism>
<feature type="compositionally biased region" description="Polar residues" evidence="1">
    <location>
        <begin position="188"/>
        <end position="205"/>
    </location>
</feature>
<dbReference type="Proteomes" id="UP000694941">
    <property type="component" value="Unplaced"/>
</dbReference>
<sequence length="483" mass="55452">MVIPSLLLKKKGPPIKSTWVIGQDVNVFYQTHVNPCFYQPQAEGEVKILKKDDRIEILPGDAFLLLRDSFKFKVIVREDQKDVNKKIRRNESLSDQFQSSTRDLSKQLGHSNELDSDNSQEQKQKKKKKTEKNDDEPNGLNKHSTNKLGLWYQQDKPCEKQQVFDNKTDVQVSMESNSGPQPLPVEENTPQLSAEKQSMSVSTSNMKKDSVFSEKKSSSFYPQNKTSTLGCSPKNKIVSPPEEKPSFKRKRTLPSWLVKAATSSGTQKPVPESDGFTVSDEDREGKKCVKKRRDSAHDLEFENKGKEGSREYDSRSDSDGSQEPYKNSILTIKGRPDSDEEESTDEKLRKSCRFGEKCYRKNPSHFEEFSHPGDRDFLEAEDASSDNEEKKPECQYGVDCYRKNLKHRQKYSHTIKMRPKREAAKKGNQKRKAENEDSDSFIDDSDVYEPSDSDSDWNPEKESVEDISRLVKEAKGFMKNKRL</sequence>
<feature type="domain" description="PBZ-type" evidence="2">
    <location>
        <begin position="349"/>
        <end position="374"/>
    </location>
</feature>
<dbReference type="Pfam" id="PF10283">
    <property type="entry name" value="zf-CCHH"/>
    <property type="match status" value="2"/>
</dbReference>
<evidence type="ECO:0000259" key="2">
    <source>
        <dbReference type="Pfam" id="PF10283"/>
    </source>
</evidence>
<protein>
    <submittedName>
        <fullName evidence="4">Aprataxin and PNK-like factor</fullName>
    </submittedName>
</protein>
<feature type="region of interest" description="Disordered" evidence="1">
    <location>
        <begin position="363"/>
        <end position="394"/>
    </location>
</feature>
<accession>A0ABM1TPG8</accession>
<dbReference type="PANTHER" id="PTHR21315">
    <property type="entry name" value="APRATAXIN AND PNK-LIKE FACTOR-RELATED"/>
    <property type="match status" value="1"/>
</dbReference>
<feature type="region of interest" description="Disordered" evidence="1">
    <location>
        <begin position="170"/>
        <end position="349"/>
    </location>
</feature>
<proteinExistence type="predicted"/>
<evidence type="ECO:0000313" key="4">
    <source>
        <dbReference type="RefSeq" id="XP_022257774.1"/>
    </source>
</evidence>
<dbReference type="Gene3D" id="2.60.200.20">
    <property type="match status" value="1"/>
</dbReference>
<gene>
    <name evidence="4" type="primary">LOC106473663</name>
</gene>
<dbReference type="InterPro" id="IPR039253">
    <property type="entry name" value="APLF"/>
</dbReference>
<dbReference type="PANTHER" id="PTHR21315:SF2">
    <property type="entry name" value="APRATAXIN AND PNK-LIKE FACTOR"/>
    <property type="match status" value="1"/>
</dbReference>
<dbReference type="InterPro" id="IPR019406">
    <property type="entry name" value="APLF_PBZ"/>
</dbReference>
<feature type="compositionally biased region" description="Basic and acidic residues" evidence="1">
    <location>
        <begin position="363"/>
        <end position="378"/>
    </location>
</feature>
<evidence type="ECO:0000256" key="1">
    <source>
        <dbReference type="SAM" id="MobiDB-lite"/>
    </source>
</evidence>
<feature type="compositionally biased region" description="Basic and acidic residues" evidence="1">
    <location>
        <begin position="420"/>
        <end position="435"/>
    </location>
</feature>
<feature type="domain" description="PBZ-type" evidence="2">
    <location>
        <begin position="391"/>
        <end position="414"/>
    </location>
</feature>